<sequence>MRVSFSSVFSALPVQRRWSAIFLSLFLVCFSGTLFAESESAQTASPAANKAEAALKRVNGEIRDLSEQLKVTTGDQKDAIQFRLFNKNNELREVIGNAIDAASLPKEMLIEQVRVQQQYTVGAKEYLEKKIDAVSEEFNGAKEENKLSILNSYSELQDYLNSAYDSSWQNLEWLDKLDVRDEEAEAEFKLLIGNKLRLTSASIEYFGQQARRSARK</sequence>
<evidence type="ECO:0000313" key="2">
    <source>
        <dbReference type="Proteomes" id="UP000029224"/>
    </source>
</evidence>
<name>A0A090T2W3_9VIBR</name>
<gene>
    <name evidence="1" type="ORF">JCM19240_1253</name>
</gene>
<dbReference type="AlphaFoldDB" id="A0A090T2W3"/>
<reference evidence="1 2" key="2">
    <citation type="submission" date="2014-09" db="EMBL/GenBank/DDBJ databases">
        <authorList>
            <consortium name="NBRP consortium"/>
            <person name="Sawabe T."/>
            <person name="Meirelles P."/>
            <person name="Nakanishi M."/>
            <person name="Sayaka M."/>
            <person name="Hattori M."/>
            <person name="Ohkuma M."/>
        </authorList>
    </citation>
    <scope>NUCLEOTIDE SEQUENCE [LARGE SCALE GENOMIC DNA]</scope>
    <source>
        <strain evidence="1 2">JCM 19240</strain>
    </source>
</reference>
<dbReference type="EMBL" id="BBMT01000004">
    <property type="protein sequence ID" value="GAL34345.1"/>
    <property type="molecule type" value="Genomic_DNA"/>
</dbReference>
<dbReference type="Proteomes" id="UP000029224">
    <property type="component" value="Unassembled WGS sequence"/>
</dbReference>
<accession>A0A090T2W3</accession>
<comment type="caution">
    <text evidence="1">The sequence shown here is derived from an EMBL/GenBank/DDBJ whole genome shotgun (WGS) entry which is preliminary data.</text>
</comment>
<organism evidence="1 2">
    <name type="scientific">Vibrio maritimus</name>
    <dbReference type="NCBI Taxonomy" id="990268"/>
    <lineage>
        <taxon>Bacteria</taxon>
        <taxon>Pseudomonadati</taxon>
        <taxon>Pseudomonadota</taxon>
        <taxon>Gammaproteobacteria</taxon>
        <taxon>Vibrionales</taxon>
        <taxon>Vibrionaceae</taxon>
        <taxon>Vibrio</taxon>
    </lineage>
</organism>
<evidence type="ECO:0000313" key="1">
    <source>
        <dbReference type="EMBL" id="GAL34345.1"/>
    </source>
</evidence>
<proteinExistence type="predicted"/>
<reference evidence="1 2" key="1">
    <citation type="submission" date="2014-09" db="EMBL/GenBank/DDBJ databases">
        <title>Vibrio maritimus JCM 19240. (C210) whole genome shotgun sequence.</title>
        <authorList>
            <person name="Sawabe T."/>
            <person name="Meirelles P."/>
            <person name="Nakanishi M."/>
            <person name="Sayaka M."/>
            <person name="Hattori M."/>
            <person name="Ohkuma M."/>
        </authorList>
    </citation>
    <scope>NUCLEOTIDE SEQUENCE [LARGE SCALE GENOMIC DNA]</scope>
    <source>
        <strain evidence="1 2">JCM 19240</strain>
    </source>
</reference>
<protein>
    <submittedName>
        <fullName evidence="1">Small-conductance mechanosensitive channel</fullName>
    </submittedName>
</protein>
<keyword evidence="2" id="KW-1185">Reference proteome</keyword>